<name>A0A3Q8UAG0_9HYME</name>
<sequence>MEIFSFGLILNYLILILLILLSISFLTLLERKVLGILQDRKGPNKVVLGGLIQPIGDGIKLFVKEFIWIYKSNFYIYILGPMLSMIIMLMCWIFYDFIYEFFMTSFSLFLLISLLSLSVYSFMLSGWTSSSMYSLFGSLRSISQTVSYEVSLIFLLMFQFFFVKTFNFYDVVMFQQSFNFLMILFFVFWLIFILILAELNRTPFDLVEGESELVSGFNVEYLSSLFALIFLGEYGMMLFFFNFLIIFFIGHFFSILFFLLFMFMYLGIRGVLPRVRYDKLMYLIWKGILPVSMNVLLIMFNFIIFIDIILF</sequence>
<organism evidence="15">
    <name type="scientific">Prosevania sp. ZJUH_2016031</name>
    <dbReference type="NCBI Taxonomy" id="2491170"/>
    <lineage>
        <taxon>Eukaryota</taxon>
        <taxon>Metazoa</taxon>
        <taxon>Ecdysozoa</taxon>
        <taxon>Arthropoda</taxon>
        <taxon>Hexapoda</taxon>
        <taxon>Insecta</taxon>
        <taxon>Pterygota</taxon>
        <taxon>Neoptera</taxon>
        <taxon>Endopterygota</taxon>
        <taxon>Hymenoptera</taxon>
        <taxon>Apocrita</taxon>
        <taxon>Evanioidea</taxon>
        <taxon>Evaniidae</taxon>
        <taxon>Prosevania</taxon>
    </lineage>
</organism>
<proteinExistence type="inferred from homology"/>
<evidence type="ECO:0000256" key="11">
    <source>
        <dbReference type="ARBA" id="ARBA00023136"/>
    </source>
</evidence>
<comment type="catalytic activity">
    <reaction evidence="13">
        <text>a ubiquinone + NADH + 5 H(+)(in) = a ubiquinol + NAD(+) + 4 H(+)(out)</text>
        <dbReference type="Rhea" id="RHEA:29091"/>
        <dbReference type="Rhea" id="RHEA-COMP:9565"/>
        <dbReference type="Rhea" id="RHEA-COMP:9566"/>
        <dbReference type="ChEBI" id="CHEBI:15378"/>
        <dbReference type="ChEBI" id="CHEBI:16389"/>
        <dbReference type="ChEBI" id="CHEBI:17976"/>
        <dbReference type="ChEBI" id="CHEBI:57540"/>
        <dbReference type="ChEBI" id="CHEBI:57945"/>
        <dbReference type="EC" id="7.1.1.2"/>
    </reaction>
</comment>
<comment type="function">
    <text evidence="1">Core subunit of the mitochondrial membrane respiratory chain NADH dehydrogenase (Complex I) that is believed to belong to the minimal assembly required for catalysis. Complex I functions in the transfer of electrons from NADH to the respiratory chain. The immediate electron acceptor for the enzyme is believed to be ubiquinone.</text>
</comment>
<evidence type="ECO:0000256" key="14">
    <source>
        <dbReference type="SAM" id="Phobius"/>
    </source>
</evidence>
<keyword evidence="6 12" id="KW-0812">Transmembrane</keyword>
<keyword evidence="5" id="KW-0813">Transport</keyword>
<comment type="similarity">
    <text evidence="3 12">Belongs to the complex I subunit 1 family.</text>
</comment>
<dbReference type="GO" id="GO:0008137">
    <property type="term" value="F:NADH dehydrogenase (ubiquinone) activity"/>
    <property type="evidence" value="ECO:0007669"/>
    <property type="project" value="UniProtKB-EC"/>
</dbReference>
<evidence type="ECO:0000256" key="7">
    <source>
        <dbReference type="ARBA" id="ARBA00022792"/>
    </source>
</evidence>
<evidence type="ECO:0000256" key="1">
    <source>
        <dbReference type="ARBA" id="ARBA00003257"/>
    </source>
</evidence>
<evidence type="ECO:0000256" key="9">
    <source>
        <dbReference type="ARBA" id="ARBA00023075"/>
    </source>
</evidence>
<evidence type="ECO:0000256" key="2">
    <source>
        <dbReference type="ARBA" id="ARBA00004448"/>
    </source>
</evidence>
<evidence type="ECO:0000256" key="10">
    <source>
        <dbReference type="ARBA" id="ARBA00023128"/>
    </source>
</evidence>
<evidence type="ECO:0000313" key="15">
    <source>
        <dbReference type="EMBL" id="AZL93463.1"/>
    </source>
</evidence>
<feature type="transmembrane region" description="Helical" evidence="14">
    <location>
        <begin position="218"/>
        <end position="237"/>
    </location>
</feature>
<feature type="transmembrane region" description="Helical" evidence="14">
    <location>
        <begin position="74"/>
        <end position="95"/>
    </location>
</feature>
<dbReference type="GO" id="GO:0005743">
    <property type="term" value="C:mitochondrial inner membrane"/>
    <property type="evidence" value="ECO:0007669"/>
    <property type="project" value="UniProtKB-SubCell"/>
</dbReference>
<reference evidence="15" key="1">
    <citation type="journal article" date="2018" name="Mol. Phylogenet. Evol.">
        <title>Mitochondrial phylogenomics of the Hymenoptera.</title>
        <authorList>
            <person name="Tang P."/>
            <person name="Zhu J.C."/>
            <person name="Zheng B.Y."/>
            <person name="Wei S.J."/>
            <person name="Sharkey M."/>
            <person name="Chen X.X."/>
            <person name="Vogler A.P."/>
        </authorList>
    </citation>
    <scope>NUCLEOTIDE SEQUENCE</scope>
</reference>
<keyword evidence="7" id="KW-0999">Mitochondrion inner membrane</keyword>
<comment type="subcellular location">
    <subcellularLocation>
        <location evidence="2 12">Mitochondrion inner membrane</location>
        <topology evidence="2 12">Multi-pass membrane protein</topology>
    </subcellularLocation>
</comment>
<evidence type="ECO:0000256" key="8">
    <source>
        <dbReference type="ARBA" id="ARBA00022989"/>
    </source>
</evidence>
<evidence type="ECO:0000256" key="6">
    <source>
        <dbReference type="ARBA" id="ARBA00022692"/>
    </source>
</evidence>
<dbReference type="InterPro" id="IPR001694">
    <property type="entry name" value="NADH_UbQ_OxRdtase_su1/FPO"/>
</dbReference>
<feature type="transmembrane region" description="Helical" evidence="14">
    <location>
        <begin position="6"/>
        <end position="29"/>
    </location>
</feature>
<feature type="transmembrane region" description="Helical" evidence="14">
    <location>
        <begin position="178"/>
        <end position="197"/>
    </location>
</feature>
<dbReference type="EMBL" id="MG923512">
    <property type="protein sequence ID" value="AZL93463.1"/>
    <property type="molecule type" value="Genomic_DNA"/>
</dbReference>
<keyword evidence="9 13" id="KW-0830">Ubiquinone</keyword>
<evidence type="ECO:0000256" key="13">
    <source>
        <dbReference type="RuleBase" id="RU000473"/>
    </source>
</evidence>
<evidence type="ECO:0000256" key="3">
    <source>
        <dbReference type="ARBA" id="ARBA00010535"/>
    </source>
</evidence>
<evidence type="ECO:0000256" key="5">
    <source>
        <dbReference type="ARBA" id="ARBA00022448"/>
    </source>
</evidence>
<feature type="transmembrane region" description="Helical" evidence="14">
    <location>
        <begin position="101"/>
        <end position="125"/>
    </location>
</feature>
<protein>
    <recommendedName>
        <fullName evidence="4 13">NADH-ubiquinone oxidoreductase chain 1</fullName>
        <ecNumber evidence="13">7.1.1.2</ecNumber>
    </recommendedName>
</protein>
<feature type="transmembrane region" description="Helical" evidence="14">
    <location>
        <begin position="287"/>
        <end position="310"/>
    </location>
</feature>
<feature type="transmembrane region" description="Helical" evidence="14">
    <location>
        <begin position="146"/>
        <end position="166"/>
    </location>
</feature>
<dbReference type="PANTHER" id="PTHR11432:SF3">
    <property type="entry name" value="NADH-UBIQUINONE OXIDOREDUCTASE CHAIN 1"/>
    <property type="match status" value="1"/>
</dbReference>
<keyword evidence="11 14" id="KW-0472">Membrane</keyword>
<dbReference type="PANTHER" id="PTHR11432">
    <property type="entry name" value="NADH DEHYDROGENASE SUBUNIT 1"/>
    <property type="match status" value="1"/>
</dbReference>
<geneLocation type="mitochondrion" evidence="15"/>
<keyword evidence="12" id="KW-0520">NAD</keyword>
<dbReference type="EC" id="7.1.1.2" evidence="13"/>
<evidence type="ECO:0000256" key="4">
    <source>
        <dbReference type="ARBA" id="ARBA00021009"/>
    </source>
</evidence>
<dbReference type="Pfam" id="PF00146">
    <property type="entry name" value="NADHdh"/>
    <property type="match status" value="1"/>
</dbReference>
<feature type="transmembrane region" description="Helical" evidence="14">
    <location>
        <begin position="243"/>
        <end position="266"/>
    </location>
</feature>
<dbReference type="InterPro" id="IPR018086">
    <property type="entry name" value="NADH_UbQ_OxRdtase_su1_CS"/>
</dbReference>
<accession>A0A3Q8UAG0</accession>
<gene>
    <name evidence="15" type="primary">nad1</name>
</gene>
<dbReference type="AlphaFoldDB" id="A0A3Q8UAG0"/>
<dbReference type="GO" id="GO:0003954">
    <property type="term" value="F:NADH dehydrogenase activity"/>
    <property type="evidence" value="ECO:0007669"/>
    <property type="project" value="TreeGrafter"/>
</dbReference>
<dbReference type="GO" id="GO:0009060">
    <property type="term" value="P:aerobic respiration"/>
    <property type="evidence" value="ECO:0007669"/>
    <property type="project" value="TreeGrafter"/>
</dbReference>
<evidence type="ECO:0000256" key="12">
    <source>
        <dbReference type="RuleBase" id="RU000471"/>
    </source>
</evidence>
<keyword evidence="10 13" id="KW-0496">Mitochondrion</keyword>
<dbReference type="PROSITE" id="PS00668">
    <property type="entry name" value="COMPLEX1_ND1_2"/>
    <property type="match status" value="1"/>
</dbReference>
<dbReference type="PROSITE" id="PS00667">
    <property type="entry name" value="COMPLEX1_ND1_1"/>
    <property type="match status" value="1"/>
</dbReference>
<keyword evidence="8 14" id="KW-1133">Transmembrane helix</keyword>